<name>A0A0K1QGY4_PSEFL</name>
<organism evidence="1 2">
    <name type="scientific">Pseudomonas fluorescens NCIMB 11764</name>
    <dbReference type="NCBI Taxonomy" id="1221522"/>
    <lineage>
        <taxon>Bacteria</taxon>
        <taxon>Pseudomonadati</taxon>
        <taxon>Pseudomonadota</taxon>
        <taxon>Gammaproteobacteria</taxon>
        <taxon>Pseudomonadales</taxon>
        <taxon>Pseudomonadaceae</taxon>
        <taxon>Pseudomonas</taxon>
    </lineage>
</organism>
<accession>A0A0K1QGY4</accession>
<dbReference type="Proteomes" id="UP000017175">
    <property type="component" value="Chromosome"/>
</dbReference>
<gene>
    <name evidence="1" type="ORF">B723_00960</name>
</gene>
<protein>
    <submittedName>
        <fullName evidence="1">Uncharacterized protein</fullName>
    </submittedName>
</protein>
<dbReference type="EMBL" id="CP010945">
    <property type="protein sequence ID" value="AKV05026.1"/>
    <property type="molecule type" value="Genomic_DNA"/>
</dbReference>
<evidence type="ECO:0000313" key="2">
    <source>
        <dbReference type="Proteomes" id="UP000017175"/>
    </source>
</evidence>
<reference evidence="1 2" key="1">
    <citation type="journal article" date="2012" name="J. Bacteriol.">
        <title>Draft genome sequence of the cyanide-utilizing bacterium Pseudomonas fluorescens strain NCIMB 11764.</title>
        <authorList>
            <person name="Vilo C.A."/>
            <person name="Benedik M.J."/>
            <person name="Kunz D.A."/>
            <person name="Dong Q."/>
        </authorList>
    </citation>
    <scope>NUCLEOTIDE SEQUENCE [LARGE SCALE GENOMIC DNA]</scope>
    <source>
        <strain evidence="1 2">NCIMB 11764</strain>
    </source>
</reference>
<dbReference type="AlphaFoldDB" id="A0A0K1QGY4"/>
<dbReference type="RefSeq" id="WP_017340937.1">
    <property type="nucleotide sequence ID" value="NZ_CP010945.1"/>
</dbReference>
<proteinExistence type="predicted"/>
<evidence type="ECO:0000313" key="1">
    <source>
        <dbReference type="EMBL" id="AKV05026.1"/>
    </source>
</evidence>
<dbReference type="OrthoDB" id="6980889at2"/>
<sequence length="154" mass="17506">MIYVLDPKSRAVHARSHCEVEGFCFLITITSIKTGKRDRAAIVRCAYELQNYLNFAQDVLIESVQMLCPPSVDGRGFWSLEDVIHVVCFRGAEADESAVVYKTATGTYKLGELDLRRKKTRHVWYSEHGLHARTPQVSDRVLNESELFLYAALP</sequence>